<dbReference type="Proteomes" id="UP000225740">
    <property type="component" value="Unassembled WGS sequence"/>
</dbReference>
<proteinExistence type="predicted"/>
<accession>A0A2G1W634</accession>
<organism evidence="2 3">
    <name type="scientific">Rhodopirellula bahusiensis</name>
    <dbReference type="NCBI Taxonomy" id="2014065"/>
    <lineage>
        <taxon>Bacteria</taxon>
        <taxon>Pseudomonadati</taxon>
        <taxon>Planctomycetota</taxon>
        <taxon>Planctomycetia</taxon>
        <taxon>Pirellulales</taxon>
        <taxon>Pirellulaceae</taxon>
        <taxon>Rhodopirellula</taxon>
    </lineage>
</organism>
<dbReference type="InterPro" id="IPR045584">
    <property type="entry name" value="Pilin-like"/>
</dbReference>
<gene>
    <name evidence="2" type="ORF">CEE69_15970</name>
</gene>
<dbReference type="EMBL" id="NIZW01000011">
    <property type="protein sequence ID" value="PHQ34494.1"/>
    <property type="molecule type" value="Genomic_DNA"/>
</dbReference>
<name>A0A2G1W634_9BACT</name>
<protein>
    <recommendedName>
        <fullName evidence="4">Prepilin-type cleavage/methylation domain-containing protein</fullName>
    </recommendedName>
</protein>
<keyword evidence="1" id="KW-0812">Transmembrane</keyword>
<evidence type="ECO:0000256" key="1">
    <source>
        <dbReference type="SAM" id="Phobius"/>
    </source>
</evidence>
<evidence type="ECO:0000313" key="3">
    <source>
        <dbReference type="Proteomes" id="UP000225740"/>
    </source>
</evidence>
<keyword evidence="1" id="KW-1133">Transmembrane helix</keyword>
<sequence>MIEDQKKFTDSFSIQQIAVRERLQITGHVMRLRSAFTLIELIVVLCILVAISGILIPVYSGTIQNANQVVTISSLNQIGDAMGDYWRDTKFVTLDGITTTATESDRFDIDWLFANPVTGDGTIDFSFHSKIGWRGPYLWTSTGDQVSAGAPYMVDAWSHSILVQDVLPTAVPRDLRIVSAGPDGVVTIPPSTATAALTSTDVGDDLYVALTLH</sequence>
<comment type="caution">
    <text evidence="2">The sequence shown here is derived from an EMBL/GenBank/DDBJ whole genome shotgun (WGS) entry which is preliminary data.</text>
</comment>
<keyword evidence="3" id="KW-1185">Reference proteome</keyword>
<evidence type="ECO:0000313" key="2">
    <source>
        <dbReference type="EMBL" id="PHQ34494.1"/>
    </source>
</evidence>
<dbReference type="SUPFAM" id="SSF54523">
    <property type="entry name" value="Pili subunits"/>
    <property type="match status" value="1"/>
</dbReference>
<reference evidence="2 3" key="1">
    <citation type="submission" date="2017-06" db="EMBL/GenBank/DDBJ databases">
        <title>Description of Rhodopirellula bahusiensis sp. nov.</title>
        <authorList>
            <person name="Kizina J."/>
            <person name="Harder J."/>
        </authorList>
    </citation>
    <scope>NUCLEOTIDE SEQUENCE [LARGE SCALE GENOMIC DNA]</scope>
    <source>
        <strain evidence="2 3">SWK21</strain>
    </source>
</reference>
<evidence type="ECO:0008006" key="4">
    <source>
        <dbReference type="Google" id="ProtNLM"/>
    </source>
</evidence>
<dbReference type="AlphaFoldDB" id="A0A2G1W634"/>
<feature type="transmembrane region" description="Helical" evidence="1">
    <location>
        <begin position="38"/>
        <end position="59"/>
    </location>
</feature>
<dbReference type="Gene3D" id="3.30.700.10">
    <property type="entry name" value="Glycoprotein, Type 4 Pilin"/>
    <property type="match status" value="1"/>
</dbReference>
<keyword evidence="1" id="KW-0472">Membrane</keyword>